<feature type="compositionally biased region" description="Low complexity" evidence="1">
    <location>
        <begin position="262"/>
        <end position="272"/>
    </location>
</feature>
<evidence type="ECO:0000313" key="3">
    <source>
        <dbReference type="Proteomes" id="UP001152320"/>
    </source>
</evidence>
<feature type="compositionally biased region" description="Basic and acidic residues" evidence="1">
    <location>
        <begin position="420"/>
        <end position="431"/>
    </location>
</feature>
<keyword evidence="3" id="KW-1185">Reference proteome</keyword>
<feature type="region of interest" description="Disordered" evidence="1">
    <location>
        <begin position="109"/>
        <end position="153"/>
    </location>
</feature>
<gene>
    <name evidence="2" type="ORF">HOLleu_16388</name>
</gene>
<evidence type="ECO:0000256" key="1">
    <source>
        <dbReference type="SAM" id="MobiDB-lite"/>
    </source>
</evidence>
<dbReference type="EMBL" id="JAIZAY010000007">
    <property type="protein sequence ID" value="KAJ8038841.1"/>
    <property type="molecule type" value="Genomic_DNA"/>
</dbReference>
<feature type="compositionally biased region" description="Low complexity" evidence="1">
    <location>
        <begin position="782"/>
        <end position="797"/>
    </location>
</feature>
<feature type="region of interest" description="Disordered" evidence="1">
    <location>
        <begin position="1"/>
        <end position="41"/>
    </location>
</feature>
<feature type="compositionally biased region" description="Basic and acidic residues" evidence="1">
    <location>
        <begin position="243"/>
        <end position="259"/>
    </location>
</feature>
<evidence type="ECO:0000313" key="2">
    <source>
        <dbReference type="EMBL" id="KAJ8038841.1"/>
    </source>
</evidence>
<feature type="compositionally biased region" description="Basic and acidic residues" evidence="1">
    <location>
        <begin position="220"/>
        <end position="231"/>
    </location>
</feature>
<feature type="compositionally biased region" description="Basic and acidic residues" evidence="1">
    <location>
        <begin position="27"/>
        <end position="41"/>
    </location>
</feature>
<feature type="region of interest" description="Disordered" evidence="1">
    <location>
        <begin position="457"/>
        <end position="503"/>
    </location>
</feature>
<feature type="compositionally biased region" description="Polar residues" evidence="1">
    <location>
        <begin position="561"/>
        <end position="573"/>
    </location>
</feature>
<feature type="region of interest" description="Disordered" evidence="1">
    <location>
        <begin position="703"/>
        <end position="818"/>
    </location>
</feature>
<comment type="caution">
    <text evidence="2">The sequence shown here is derived from an EMBL/GenBank/DDBJ whole genome shotgun (WGS) entry which is preliminary data.</text>
</comment>
<feature type="compositionally biased region" description="Basic and acidic residues" evidence="1">
    <location>
        <begin position="532"/>
        <end position="551"/>
    </location>
</feature>
<dbReference type="AlphaFoldDB" id="A0A9Q1C6L5"/>
<dbReference type="OrthoDB" id="10653726at2759"/>
<organism evidence="2 3">
    <name type="scientific">Holothuria leucospilota</name>
    <name type="common">Black long sea cucumber</name>
    <name type="synonym">Mertensiothuria leucospilota</name>
    <dbReference type="NCBI Taxonomy" id="206669"/>
    <lineage>
        <taxon>Eukaryota</taxon>
        <taxon>Metazoa</taxon>
        <taxon>Echinodermata</taxon>
        <taxon>Eleutherozoa</taxon>
        <taxon>Echinozoa</taxon>
        <taxon>Holothuroidea</taxon>
        <taxon>Aspidochirotacea</taxon>
        <taxon>Aspidochirotida</taxon>
        <taxon>Holothuriidae</taxon>
        <taxon>Holothuria</taxon>
    </lineage>
</organism>
<feature type="region of interest" description="Disordered" evidence="1">
    <location>
        <begin position="203"/>
        <end position="385"/>
    </location>
</feature>
<feature type="compositionally biased region" description="Polar residues" evidence="1">
    <location>
        <begin position="490"/>
        <end position="503"/>
    </location>
</feature>
<protein>
    <submittedName>
        <fullName evidence="2">Uncharacterized protein</fullName>
    </submittedName>
</protein>
<name>A0A9Q1C6L5_HOLLE</name>
<feature type="compositionally biased region" description="Polar residues" evidence="1">
    <location>
        <begin position="280"/>
        <end position="305"/>
    </location>
</feature>
<feature type="compositionally biased region" description="Polar residues" evidence="1">
    <location>
        <begin position="738"/>
        <end position="760"/>
    </location>
</feature>
<sequence>MAWRAAKKMSSTVPAWKAELQRRKREKEKASNEADNKIPWKNDFNEPVNVIIISAKDRDPENVEDKSSTLKDVDVTFRKSSSDSVNGVLEEHVTSVKNNPFLKFDQLISSQQDGPSSPRPPFLRRGSGPLTSSFDDHDVDGPEPVSNLKSRSKSVDNLHFKFQNHIDEDEPSNNIVKEKSQGKGIIASLRAKFGKAASVDEFMAIVRRPRSKSQTSYDVQKTEISSKKDSDEIAVASSPSVSKTKEKDEVKEKDEKNQSDAKSSVTSTTSYSETKKVEGTSPSMQDRTQSSLTDKGGQKEQNSVSGVIPEQHDSRVGSRPQLPPKRFAKKKPSGLSASDLISLNKDEQVESHSVESNVERPLEVNKENETDSTAGQPLDVDRNKTDKVLVGEDETDFVGKIPSLAIVKKQEEKSLVIPADKKSQELVDDTKPQTMTENGNGDIKRTVIDSKVVLNGDKVGDNIEKPTVSTVPTKPALLPKKHEPEKVSPMIQSQKTDQTENQGIKRTVIAEVKGPESSQNDILLSTNLKVTSKETSKINLAPDRKKEENVKATKPSPPAPSQTTADETGVGNTSPFAVKLRKVDKSNTSNVRIVKSSKGATANVKVQKRTVQTVLQQQVNGEIPVTFIDDVFVPEVETPPKKNVNIKKVEFEVIGYNSPSKLPSMLKTNKKEKAKKLHLRFDDANVQTYEYPSLAVAREEYIAEHGDDEPEDEIVKLSENGEEDDEEDIDEETKKKTMNNNTSIFSEGLQNITKSDNTDLSAYLGRGPHKKEPAKKPVTRTPPLSSVSSAPAPEPELVVTPLDNGDGFSMGNSSALLF</sequence>
<dbReference type="Proteomes" id="UP001152320">
    <property type="component" value="Chromosome 7"/>
</dbReference>
<feature type="region of interest" description="Disordered" evidence="1">
    <location>
        <begin position="420"/>
        <end position="443"/>
    </location>
</feature>
<proteinExistence type="predicted"/>
<reference evidence="2" key="1">
    <citation type="submission" date="2021-10" db="EMBL/GenBank/DDBJ databases">
        <title>Tropical sea cucumber genome reveals ecological adaptation and Cuvierian tubules defense mechanism.</title>
        <authorList>
            <person name="Chen T."/>
        </authorList>
    </citation>
    <scope>NUCLEOTIDE SEQUENCE</scope>
    <source>
        <strain evidence="2">Nanhai2018</strain>
        <tissue evidence="2">Muscle</tissue>
    </source>
</reference>
<feature type="region of interest" description="Disordered" evidence="1">
    <location>
        <begin position="532"/>
        <end position="573"/>
    </location>
</feature>
<accession>A0A9Q1C6L5</accession>
<feature type="compositionally biased region" description="Basic and acidic residues" evidence="1">
    <location>
        <begin position="344"/>
        <end position="369"/>
    </location>
</feature>
<feature type="compositionally biased region" description="Acidic residues" evidence="1">
    <location>
        <begin position="720"/>
        <end position="731"/>
    </location>
</feature>